<dbReference type="InterPro" id="IPR003675">
    <property type="entry name" value="Rce1/LyrA-like_dom"/>
</dbReference>
<feature type="transmembrane region" description="Helical" evidence="1">
    <location>
        <begin position="69"/>
        <end position="89"/>
    </location>
</feature>
<feature type="transmembrane region" description="Helical" evidence="1">
    <location>
        <begin position="268"/>
        <end position="291"/>
    </location>
</feature>
<feature type="domain" description="CAAX prenyl protease 2/Lysostaphin resistance protein A-like" evidence="2">
    <location>
        <begin position="142"/>
        <end position="236"/>
    </location>
</feature>
<dbReference type="Pfam" id="PF02517">
    <property type="entry name" value="Rce1-like"/>
    <property type="match status" value="1"/>
</dbReference>
<dbReference type="GO" id="GO:0008237">
    <property type="term" value="F:metallopeptidase activity"/>
    <property type="evidence" value="ECO:0007669"/>
    <property type="project" value="UniProtKB-KW"/>
</dbReference>
<feature type="transmembrane region" description="Helical" evidence="1">
    <location>
        <begin position="201"/>
        <end position="221"/>
    </location>
</feature>
<feature type="transmembrane region" description="Helical" evidence="1">
    <location>
        <begin position="175"/>
        <end position="195"/>
    </location>
</feature>
<feature type="transmembrane region" description="Helical" evidence="1">
    <location>
        <begin position="110"/>
        <end position="130"/>
    </location>
</feature>
<dbReference type="EMBL" id="JAMQOQ010000001">
    <property type="protein sequence ID" value="MDS0293497.1"/>
    <property type="molecule type" value="Genomic_DNA"/>
</dbReference>
<keyword evidence="3" id="KW-0482">Metalloprotease</keyword>
<dbReference type="PANTHER" id="PTHR39430">
    <property type="entry name" value="MEMBRANE-ASSOCIATED PROTEASE-RELATED"/>
    <property type="match status" value="1"/>
</dbReference>
<reference evidence="3 4" key="1">
    <citation type="submission" date="2022-06" db="EMBL/GenBank/DDBJ databases">
        <title>Halogeometricum sp. a new haloarchaeum isolate from saline soil.</title>
        <authorList>
            <person name="Strakova D."/>
            <person name="Galisteo C."/>
            <person name="Sanchez-Porro C."/>
            <person name="Ventosa A."/>
        </authorList>
    </citation>
    <scope>NUCLEOTIDE SEQUENCE [LARGE SCALE GENOMIC DNA]</scope>
    <source>
        <strain evidence="4">S3BR25-2</strain>
    </source>
</reference>
<evidence type="ECO:0000256" key="1">
    <source>
        <dbReference type="SAM" id="Phobius"/>
    </source>
</evidence>
<evidence type="ECO:0000313" key="3">
    <source>
        <dbReference type="EMBL" id="MDS0293497.1"/>
    </source>
</evidence>
<evidence type="ECO:0000259" key="2">
    <source>
        <dbReference type="Pfam" id="PF02517"/>
    </source>
</evidence>
<proteinExistence type="predicted"/>
<sequence>MNYDSLTSFDRRSRARVRTLDGTRLGGVAVTAGRVLLALAAILLAVAAFGAASVAAIRLLGADVATSVPVAFVAGLVGTLGVLGAYAAYVRVVEARPVTELGRRGAVREFLSGTVLGAGLFTAAVGVVWVAGGYEVTGTNPWLLAVPFVTGALFWAALEELVYRAVLLRIVERRFGTWVALVGSSLAFAAFHVVATPNVTVWTGLTVFLAGLWLGGAYLYTRRLWLPVALHAAWNFAQGAVFGIAVSGDEGGQGLLVGVTSGPTWLTGGAYGLEGSAVVVVVVLLAAAVVLRAARRDGRFVPSRRS</sequence>
<accession>A0ABU2FYA2</accession>
<dbReference type="PANTHER" id="PTHR39430:SF1">
    <property type="entry name" value="PROTEASE"/>
    <property type="match status" value="1"/>
</dbReference>
<keyword evidence="1" id="KW-1133">Transmembrane helix</keyword>
<name>A0ABU2FYA2_9EURY</name>
<gene>
    <name evidence="3" type="ORF">NDI79_04825</name>
</gene>
<feature type="transmembrane region" description="Helical" evidence="1">
    <location>
        <begin position="142"/>
        <end position="163"/>
    </location>
</feature>
<dbReference type="RefSeq" id="WP_310927308.1">
    <property type="nucleotide sequence ID" value="NZ_JAMQOQ010000001.1"/>
</dbReference>
<keyword evidence="3" id="KW-0645">Protease</keyword>
<keyword evidence="3" id="KW-0378">Hydrolase</keyword>
<keyword evidence="1" id="KW-0472">Membrane</keyword>
<feature type="transmembrane region" description="Helical" evidence="1">
    <location>
        <begin position="228"/>
        <end position="248"/>
    </location>
</feature>
<dbReference type="Proteomes" id="UP001254813">
    <property type="component" value="Unassembled WGS sequence"/>
</dbReference>
<protein>
    <submittedName>
        <fullName evidence="3">CPBP family intramembrane metalloprotease</fullName>
    </submittedName>
</protein>
<keyword evidence="1" id="KW-0812">Transmembrane</keyword>
<organism evidence="3 4">
    <name type="scientific">Halogeometricum luteum</name>
    <dbReference type="NCBI Taxonomy" id="2950537"/>
    <lineage>
        <taxon>Archaea</taxon>
        <taxon>Methanobacteriati</taxon>
        <taxon>Methanobacteriota</taxon>
        <taxon>Stenosarchaea group</taxon>
        <taxon>Halobacteria</taxon>
        <taxon>Halobacteriales</taxon>
        <taxon>Haloferacaceae</taxon>
        <taxon>Halogeometricum</taxon>
    </lineage>
</organism>
<keyword evidence="4" id="KW-1185">Reference proteome</keyword>
<feature type="transmembrane region" description="Helical" evidence="1">
    <location>
        <begin position="35"/>
        <end position="57"/>
    </location>
</feature>
<comment type="caution">
    <text evidence="3">The sequence shown here is derived from an EMBL/GenBank/DDBJ whole genome shotgun (WGS) entry which is preliminary data.</text>
</comment>
<evidence type="ECO:0000313" key="4">
    <source>
        <dbReference type="Proteomes" id="UP001254813"/>
    </source>
</evidence>